<sequence>MAATTRLQLPGIDRLTFGGGIRRFAKDLFQIADDRLMQSGAGSPAGSVTSHWVGQPYRDTTTNEMWHSIETGTTWWRRFRPEPVSHEGDALYYEGDAVTEQGIN</sequence>
<reference evidence="1" key="1">
    <citation type="journal article" date="2015" name="Nature">
        <title>Complex archaea that bridge the gap between prokaryotes and eukaryotes.</title>
        <authorList>
            <person name="Spang A."/>
            <person name="Saw J.H."/>
            <person name="Jorgensen S.L."/>
            <person name="Zaremba-Niedzwiedzka K."/>
            <person name="Martijn J."/>
            <person name="Lind A.E."/>
            <person name="van Eijk R."/>
            <person name="Schleper C."/>
            <person name="Guy L."/>
            <person name="Ettema T.J."/>
        </authorList>
    </citation>
    <scope>NUCLEOTIDE SEQUENCE</scope>
</reference>
<evidence type="ECO:0000313" key="1">
    <source>
        <dbReference type="EMBL" id="KKN31261.1"/>
    </source>
</evidence>
<gene>
    <name evidence="1" type="ORF">LCGC14_0825770</name>
</gene>
<proteinExistence type="predicted"/>
<protein>
    <submittedName>
        <fullName evidence="1">Uncharacterized protein</fullName>
    </submittedName>
</protein>
<accession>A0A0F9S2B6</accession>
<dbReference type="AlphaFoldDB" id="A0A0F9S2B6"/>
<dbReference type="EMBL" id="LAZR01002344">
    <property type="protein sequence ID" value="KKN31261.1"/>
    <property type="molecule type" value="Genomic_DNA"/>
</dbReference>
<comment type="caution">
    <text evidence="1">The sequence shown here is derived from an EMBL/GenBank/DDBJ whole genome shotgun (WGS) entry which is preliminary data.</text>
</comment>
<name>A0A0F9S2B6_9ZZZZ</name>
<organism evidence="1">
    <name type="scientific">marine sediment metagenome</name>
    <dbReference type="NCBI Taxonomy" id="412755"/>
    <lineage>
        <taxon>unclassified sequences</taxon>
        <taxon>metagenomes</taxon>
        <taxon>ecological metagenomes</taxon>
    </lineage>
</organism>